<accession>A0AAV5T334</accession>
<feature type="non-terminal residue" evidence="1">
    <location>
        <position position="1"/>
    </location>
</feature>
<dbReference type="EMBL" id="BTSX01000003">
    <property type="protein sequence ID" value="GMS87268.1"/>
    <property type="molecule type" value="Genomic_DNA"/>
</dbReference>
<organism evidence="1 2">
    <name type="scientific">Pristionchus entomophagus</name>
    <dbReference type="NCBI Taxonomy" id="358040"/>
    <lineage>
        <taxon>Eukaryota</taxon>
        <taxon>Metazoa</taxon>
        <taxon>Ecdysozoa</taxon>
        <taxon>Nematoda</taxon>
        <taxon>Chromadorea</taxon>
        <taxon>Rhabditida</taxon>
        <taxon>Rhabditina</taxon>
        <taxon>Diplogasteromorpha</taxon>
        <taxon>Diplogasteroidea</taxon>
        <taxon>Neodiplogasteridae</taxon>
        <taxon>Pristionchus</taxon>
    </lineage>
</organism>
<dbReference type="AlphaFoldDB" id="A0AAV5T334"/>
<name>A0AAV5T334_9BILA</name>
<evidence type="ECO:0000313" key="2">
    <source>
        <dbReference type="Proteomes" id="UP001432027"/>
    </source>
</evidence>
<evidence type="ECO:0000313" key="1">
    <source>
        <dbReference type="EMBL" id="GMS87268.1"/>
    </source>
</evidence>
<proteinExistence type="predicted"/>
<sequence>FCKSYSLLHHDYVHTKYNEFVIRKRLRYPHRVDTVPIDIDLSDQIAQLLSRLRAQVVADLLRLATQRDELVVLGLDGGRQLGYAIFVCLLNRLLLGLPLLEVGDLRGVLEGIGDLVDLELLIGIVEVRVPEDAVEGLALLISHLLDEQWGDLDIISSEDGAVLLGRERAEDSVRRRLLRHALSALLPLLPHLAQVLGLLGGKDIHEGRQSAGRLFRFLLRCGHRNSSSDEQ</sequence>
<comment type="caution">
    <text evidence="1">The sequence shown here is derived from an EMBL/GenBank/DDBJ whole genome shotgun (WGS) entry which is preliminary data.</text>
</comment>
<gene>
    <name evidence="1" type="ORF">PENTCL1PPCAC_9443</name>
</gene>
<reference evidence="1" key="1">
    <citation type="submission" date="2023-10" db="EMBL/GenBank/DDBJ databases">
        <title>Genome assembly of Pristionchus species.</title>
        <authorList>
            <person name="Yoshida K."/>
            <person name="Sommer R.J."/>
        </authorList>
    </citation>
    <scope>NUCLEOTIDE SEQUENCE</scope>
    <source>
        <strain evidence="1">RS0144</strain>
    </source>
</reference>
<keyword evidence="2" id="KW-1185">Reference proteome</keyword>
<dbReference type="Proteomes" id="UP001432027">
    <property type="component" value="Unassembled WGS sequence"/>
</dbReference>
<protein>
    <submittedName>
        <fullName evidence="1">Uncharacterized protein</fullName>
    </submittedName>
</protein>